<evidence type="ECO:0000313" key="3">
    <source>
        <dbReference type="Proteomes" id="UP000635606"/>
    </source>
</evidence>
<keyword evidence="1" id="KW-0472">Membrane</keyword>
<dbReference type="EMBL" id="BOPH01000141">
    <property type="protein sequence ID" value="GIJ74592.1"/>
    <property type="molecule type" value="Genomic_DNA"/>
</dbReference>
<evidence type="ECO:0000256" key="1">
    <source>
        <dbReference type="SAM" id="Phobius"/>
    </source>
</evidence>
<keyword evidence="1" id="KW-0812">Transmembrane</keyword>
<gene>
    <name evidence="2" type="ORF">Voc01_095090</name>
</gene>
<comment type="caution">
    <text evidence="2">The sequence shown here is derived from an EMBL/GenBank/DDBJ whole genome shotgun (WGS) entry which is preliminary data.</text>
</comment>
<keyword evidence="1" id="KW-1133">Transmembrane helix</keyword>
<dbReference type="RefSeq" id="WP_203934390.1">
    <property type="nucleotide sequence ID" value="NZ_BOPH01000141.1"/>
</dbReference>
<feature type="transmembrane region" description="Helical" evidence="1">
    <location>
        <begin position="36"/>
        <end position="59"/>
    </location>
</feature>
<reference evidence="2" key="1">
    <citation type="submission" date="2021-01" db="EMBL/GenBank/DDBJ databases">
        <title>Whole genome shotgun sequence of Virgisporangium ochraceum NBRC 16418.</title>
        <authorList>
            <person name="Komaki H."/>
            <person name="Tamura T."/>
        </authorList>
    </citation>
    <scope>NUCLEOTIDE SEQUENCE</scope>
    <source>
        <strain evidence="2">NBRC 16418</strain>
    </source>
</reference>
<name>A0A8J4EJR3_9ACTN</name>
<accession>A0A8J4EJR3</accession>
<protein>
    <submittedName>
        <fullName evidence="2">Uncharacterized protein</fullName>
    </submittedName>
</protein>
<sequence length="64" mass="6756">MTLAVTWGAVLLNGLLAARVHDRLVALNGKEPPAKLIVTSLLVAGVSEAGWWTATIVGFRSTQN</sequence>
<dbReference type="Proteomes" id="UP000635606">
    <property type="component" value="Unassembled WGS sequence"/>
</dbReference>
<keyword evidence="3" id="KW-1185">Reference proteome</keyword>
<dbReference type="AlphaFoldDB" id="A0A8J4EJR3"/>
<evidence type="ECO:0000313" key="2">
    <source>
        <dbReference type="EMBL" id="GIJ74592.1"/>
    </source>
</evidence>
<organism evidence="2 3">
    <name type="scientific">Virgisporangium ochraceum</name>
    <dbReference type="NCBI Taxonomy" id="65505"/>
    <lineage>
        <taxon>Bacteria</taxon>
        <taxon>Bacillati</taxon>
        <taxon>Actinomycetota</taxon>
        <taxon>Actinomycetes</taxon>
        <taxon>Micromonosporales</taxon>
        <taxon>Micromonosporaceae</taxon>
        <taxon>Virgisporangium</taxon>
    </lineage>
</organism>
<proteinExistence type="predicted"/>